<dbReference type="SMART" id="SM00194">
    <property type="entry name" value="PTPc"/>
    <property type="match status" value="1"/>
</dbReference>
<feature type="region of interest" description="Disordered" evidence="2">
    <location>
        <begin position="72"/>
        <end position="98"/>
    </location>
</feature>
<feature type="domain" description="Tyrosine specific protein phosphatases" evidence="4">
    <location>
        <begin position="309"/>
        <end position="391"/>
    </location>
</feature>
<dbReference type="GO" id="GO:0004725">
    <property type="term" value="F:protein tyrosine phosphatase activity"/>
    <property type="evidence" value="ECO:0007669"/>
    <property type="project" value="UniProtKB-EC"/>
</dbReference>
<dbReference type="PROSITE" id="PS50056">
    <property type="entry name" value="TYR_PHOSPHATASE_2"/>
    <property type="match status" value="1"/>
</dbReference>
<evidence type="ECO:0000256" key="2">
    <source>
        <dbReference type="SAM" id="MobiDB-lite"/>
    </source>
</evidence>
<dbReference type="OrthoDB" id="10253954at2759"/>
<dbReference type="SMART" id="SM00404">
    <property type="entry name" value="PTPc_motif"/>
    <property type="match status" value="1"/>
</dbReference>
<evidence type="ECO:0000256" key="1">
    <source>
        <dbReference type="ARBA" id="ARBA00009649"/>
    </source>
</evidence>
<dbReference type="InterPro" id="IPR050348">
    <property type="entry name" value="Protein-Tyr_Phosphatase"/>
</dbReference>
<accession>A0A9W8XEI9</accession>
<dbReference type="PANTHER" id="PTHR19134:SF449">
    <property type="entry name" value="TYROSINE-PROTEIN PHOSPHATASE 1"/>
    <property type="match status" value="1"/>
</dbReference>
<feature type="region of interest" description="Disordered" evidence="2">
    <location>
        <begin position="1"/>
        <end position="24"/>
    </location>
</feature>
<name>A0A9W8XEI9_9PLEO</name>
<protein>
    <submittedName>
        <fullName evidence="5">Tyrosine protein phosphatase 1</fullName>
        <ecNumber evidence="5">3.1.3.48</ecNumber>
    </submittedName>
</protein>
<dbReference type="PROSITE" id="PS50055">
    <property type="entry name" value="TYR_PHOSPHATASE_PTP"/>
    <property type="match status" value="1"/>
</dbReference>
<comment type="similarity">
    <text evidence="1">Belongs to the protein-tyrosine phosphatase family. Non-receptor class subfamily.</text>
</comment>
<evidence type="ECO:0000259" key="3">
    <source>
        <dbReference type="PROSITE" id="PS50055"/>
    </source>
</evidence>
<feature type="domain" description="Tyrosine-protein phosphatase" evidence="3">
    <location>
        <begin position="141"/>
        <end position="400"/>
    </location>
</feature>
<dbReference type="EMBL" id="JAPEUX010000007">
    <property type="protein sequence ID" value="KAJ4348169.1"/>
    <property type="molecule type" value="Genomic_DNA"/>
</dbReference>
<dbReference type="InterPro" id="IPR000387">
    <property type="entry name" value="Tyr_Pase_dom"/>
</dbReference>
<keyword evidence="5" id="KW-0378">Hydrolase</keyword>
<dbReference type="CDD" id="cd18533">
    <property type="entry name" value="PTP_fungal"/>
    <property type="match status" value="1"/>
</dbReference>
<dbReference type="RefSeq" id="XP_056067557.1">
    <property type="nucleotide sequence ID" value="XM_056218292.1"/>
</dbReference>
<dbReference type="PRINTS" id="PR00700">
    <property type="entry name" value="PRTYPHPHTASE"/>
</dbReference>
<dbReference type="Gene3D" id="3.90.190.10">
    <property type="entry name" value="Protein tyrosine phosphatase superfamily"/>
    <property type="match status" value="1"/>
</dbReference>
<evidence type="ECO:0000313" key="5">
    <source>
        <dbReference type="EMBL" id="KAJ4348169.1"/>
    </source>
</evidence>
<evidence type="ECO:0000313" key="6">
    <source>
        <dbReference type="Proteomes" id="UP001140513"/>
    </source>
</evidence>
<evidence type="ECO:0000259" key="4">
    <source>
        <dbReference type="PROSITE" id="PS50056"/>
    </source>
</evidence>
<dbReference type="Pfam" id="PF00102">
    <property type="entry name" value="Y_phosphatase"/>
    <property type="match status" value="1"/>
</dbReference>
<proteinExistence type="inferred from homology"/>
<sequence length="466" mass="53132">MRTNAADRCEPPQPVISPAARHNLPKTVTIPPSDFVVPPLPEAAASCGADRKLFKLHKLRALRRKARLVGGVKTDANMSSSQSLQVPPSPSSSKRSRNVHQKFIDLEWEQRQRVLQGIQHQNGDSEQQPSQWARCTGDDVKDRNRYLNVDPYQGNRVRLKVPDGTSDYINASPIELRSSRSDNILKYIATQGPKFDTYSHFWRMIWHETTTPAVIVMLTQTHEASREKCYPYYPQSPEAPSLRLNAQDEYEDAFIHELQLANLEEDQEARATIRELDMVPEEGSESKKVWHLLFAGWPDFLVPEGADREALLRLISMSREKNADNATNPRIVHCSAGVGRSGTFIALDWLLQELDDGSLDEVQDNEDPIFGVVSRLREQRMMMVQSEPQLAFIYDVVREQWRDRWISQHSEEAERLGVTRRRPSGSPEEPQLKRQKSGPSGTTPRGEDEDERAQLEAELFSNSEME</sequence>
<dbReference type="PROSITE" id="PS00383">
    <property type="entry name" value="TYR_PHOSPHATASE_1"/>
    <property type="match status" value="1"/>
</dbReference>
<dbReference type="SUPFAM" id="SSF52799">
    <property type="entry name" value="(Phosphotyrosine protein) phosphatases II"/>
    <property type="match status" value="1"/>
</dbReference>
<gene>
    <name evidence="5" type="primary">PTP1</name>
    <name evidence="5" type="ORF">N0V89_009541</name>
</gene>
<dbReference type="InterPro" id="IPR003595">
    <property type="entry name" value="Tyr_Pase_cat"/>
</dbReference>
<feature type="region of interest" description="Disordered" evidence="2">
    <location>
        <begin position="413"/>
        <end position="466"/>
    </location>
</feature>
<organism evidence="5 6">
    <name type="scientific">Didymosphaeria variabile</name>
    <dbReference type="NCBI Taxonomy" id="1932322"/>
    <lineage>
        <taxon>Eukaryota</taxon>
        <taxon>Fungi</taxon>
        <taxon>Dikarya</taxon>
        <taxon>Ascomycota</taxon>
        <taxon>Pezizomycotina</taxon>
        <taxon>Dothideomycetes</taxon>
        <taxon>Pleosporomycetidae</taxon>
        <taxon>Pleosporales</taxon>
        <taxon>Massarineae</taxon>
        <taxon>Didymosphaeriaceae</taxon>
        <taxon>Didymosphaeria</taxon>
    </lineage>
</organism>
<feature type="compositionally biased region" description="Basic and acidic residues" evidence="2">
    <location>
        <begin position="1"/>
        <end position="10"/>
    </location>
</feature>
<dbReference type="EC" id="3.1.3.48" evidence="5"/>
<dbReference type="Proteomes" id="UP001140513">
    <property type="component" value="Unassembled WGS sequence"/>
</dbReference>
<dbReference type="InterPro" id="IPR000242">
    <property type="entry name" value="PTP_cat"/>
</dbReference>
<dbReference type="GeneID" id="80913071"/>
<dbReference type="PANTHER" id="PTHR19134">
    <property type="entry name" value="RECEPTOR-TYPE TYROSINE-PROTEIN PHOSPHATASE"/>
    <property type="match status" value="1"/>
</dbReference>
<dbReference type="InterPro" id="IPR029021">
    <property type="entry name" value="Prot-tyrosine_phosphatase-like"/>
</dbReference>
<reference evidence="5" key="1">
    <citation type="submission" date="2022-10" db="EMBL/GenBank/DDBJ databases">
        <title>Tapping the CABI collections for fungal endophytes: first genome assemblies for Collariella, Neodidymelliopsis, Ascochyta clinopodiicola, Didymella pomorum, Didymosphaeria variabile, Neocosmospora piperis and Neocucurbitaria cava.</title>
        <authorList>
            <person name="Hill R."/>
        </authorList>
    </citation>
    <scope>NUCLEOTIDE SEQUENCE</scope>
    <source>
        <strain evidence="5">IMI 356815</strain>
    </source>
</reference>
<keyword evidence="6" id="KW-1185">Reference proteome</keyword>
<comment type="caution">
    <text evidence="5">The sequence shown here is derived from an EMBL/GenBank/DDBJ whole genome shotgun (WGS) entry which is preliminary data.</text>
</comment>
<dbReference type="InterPro" id="IPR016130">
    <property type="entry name" value="Tyr_Pase_AS"/>
</dbReference>
<dbReference type="AlphaFoldDB" id="A0A9W8XEI9"/>